<dbReference type="EMBL" id="JADGJH010002000">
    <property type="protein sequence ID" value="KAJ3105491.1"/>
    <property type="molecule type" value="Genomic_DNA"/>
</dbReference>
<feature type="compositionally biased region" description="Polar residues" evidence="1">
    <location>
        <begin position="708"/>
        <end position="719"/>
    </location>
</feature>
<evidence type="ECO:0000256" key="1">
    <source>
        <dbReference type="SAM" id="MobiDB-lite"/>
    </source>
</evidence>
<feature type="region of interest" description="Disordered" evidence="1">
    <location>
        <begin position="603"/>
        <end position="758"/>
    </location>
</feature>
<feature type="compositionally biased region" description="Gly residues" evidence="1">
    <location>
        <begin position="34"/>
        <end position="50"/>
    </location>
</feature>
<feature type="compositionally biased region" description="Low complexity" evidence="1">
    <location>
        <begin position="14"/>
        <end position="33"/>
    </location>
</feature>
<feature type="compositionally biased region" description="Polar residues" evidence="1">
    <location>
        <begin position="609"/>
        <end position="618"/>
    </location>
</feature>
<feature type="compositionally biased region" description="Low complexity" evidence="1">
    <location>
        <begin position="276"/>
        <end position="292"/>
    </location>
</feature>
<feature type="compositionally biased region" description="Polar residues" evidence="1">
    <location>
        <begin position="732"/>
        <end position="756"/>
    </location>
</feature>
<feature type="compositionally biased region" description="Low complexity" evidence="1">
    <location>
        <begin position="720"/>
        <end position="731"/>
    </location>
</feature>
<reference evidence="2" key="1">
    <citation type="submission" date="2020-05" db="EMBL/GenBank/DDBJ databases">
        <title>Phylogenomic resolution of chytrid fungi.</title>
        <authorList>
            <person name="Stajich J.E."/>
            <person name="Amses K."/>
            <person name="Simmons R."/>
            <person name="Seto K."/>
            <person name="Myers J."/>
            <person name="Bonds A."/>
            <person name="Quandt C.A."/>
            <person name="Barry K."/>
            <person name="Liu P."/>
            <person name="Grigoriev I."/>
            <person name="Longcore J.E."/>
            <person name="James T.Y."/>
        </authorList>
    </citation>
    <scope>NUCLEOTIDE SEQUENCE</scope>
    <source>
        <strain evidence="2">JEL0513</strain>
    </source>
</reference>
<feature type="region of interest" description="Disordered" evidence="1">
    <location>
        <begin position="210"/>
        <end position="233"/>
    </location>
</feature>
<feature type="compositionally biased region" description="Low complexity" evidence="1">
    <location>
        <begin position="649"/>
        <end position="674"/>
    </location>
</feature>
<feature type="compositionally biased region" description="Low complexity" evidence="1">
    <location>
        <begin position="214"/>
        <end position="233"/>
    </location>
</feature>
<dbReference type="AlphaFoldDB" id="A0AAD5STS2"/>
<dbReference type="Proteomes" id="UP001211907">
    <property type="component" value="Unassembled WGS sequence"/>
</dbReference>
<accession>A0AAD5STS2</accession>
<evidence type="ECO:0000313" key="2">
    <source>
        <dbReference type="EMBL" id="KAJ3105491.1"/>
    </source>
</evidence>
<feature type="region of interest" description="Disordered" evidence="1">
    <location>
        <begin position="271"/>
        <end position="303"/>
    </location>
</feature>
<feature type="compositionally biased region" description="Low complexity" evidence="1">
    <location>
        <begin position="358"/>
        <end position="367"/>
    </location>
</feature>
<protein>
    <submittedName>
        <fullName evidence="2">Uncharacterized protein</fullName>
    </submittedName>
</protein>
<evidence type="ECO:0000313" key="3">
    <source>
        <dbReference type="Proteomes" id="UP001211907"/>
    </source>
</evidence>
<feature type="region of interest" description="Disordered" evidence="1">
    <location>
        <begin position="356"/>
        <end position="380"/>
    </location>
</feature>
<feature type="compositionally biased region" description="Low complexity" evidence="1">
    <location>
        <begin position="51"/>
        <end position="60"/>
    </location>
</feature>
<feature type="compositionally biased region" description="Low complexity" evidence="1">
    <location>
        <begin position="70"/>
        <end position="85"/>
    </location>
</feature>
<gene>
    <name evidence="2" type="ORF">HK100_003890</name>
</gene>
<proteinExistence type="predicted"/>
<keyword evidence="3" id="KW-1185">Reference proteome</keyword>
<sequence length="917" mass="95865">MSTLQDRDRRRRLSAALGAARSPSATRSVSSGSSVGGGGGGNGGHNGAGGSSSNSSSSSRPQPPSPLSPASPSATSAATPTSPASSPTPTPKRTPKAHAPKRGSDSSSSSSSSSDDDDNGSHGAKPARGVAELRGETARERAARVQAETLRHIARNSNWDADLVSLVVREVEGASASASASGAGSAAAGSAVARRVSTSAFVREPDEVNDLGDTAATNTATTAATTTTTAATNNSKTRTNAIASAAEPNLPITLPLLPLVRRDSSRFGKRHSISVSASASPAPSSSASTTTTNDDTSVRQRARDRIRRKSFDVKTVSLSTLSLSSDLAEEEDTIMSITSGYDGRLREIIMETISARKQQLQQQNQQQPDGNSGTGSEFIPLNDEEELPYVNPRMNQSRAMSSPSIRMIRKRSSIVSQLHTEAKSLLVKENSAIAKKPSKSSLLNDVTVEDDDEVPYNPPLPPAAIRGGGGTNPIRKRVSVLQSAISQPTLNLESALKIESSENFRSPPLLPDSADDNTYIRPVKITPRTASSASIDMLKRRSSGLYPENSISTDEATIAAIEQEVLFAGQIDPETGIFLQKSRINHNNDGADDIVVTASGIKKEPAYSPPSQKFSRAASTPHIKAAARKSLPVHHESNQGSALKTFLESQSGEQQQLQHPQQQQPKSDKQQSPSMVHPALSLPRPPKPNRNSYADPSWASKPPKPTVANLNSNNNYGNVTATSSNSSSTTSPPRLSQLPRSTTADARYATPTTTLDYQVPAPPARIRRESTIGIAAAAAGSAAVAAGNAASSAISYLTRVASSYLEQQPATATTLGIANNADGENEGNAATEAVASPSTLASAFAYFTGPVSPKPVVEPPQLYGQARVPIRMASSGGSSSGGATSNVGGVSYPPRLPVEAGLGSVVEEWWKRFGKKD</sequence>
<comment type="caution">
    <text evidence="2">The sequence shown here is derived from an EMBL/GenBank/DDBJ whole genome shotgun (WGS) entry which is preliminary data.</text>
</comment>
<name>A0AAD5STS2_9FUNG</name>
<feature type="region of interest" description="Disordered" evidence="1">
    <location>
        <begin position="1"/>
        <end position="144"/>
    </location>
</feature>
<feature type="compositionally biased region" description="Basic and acidic residues" evidence="1">
    <location>
        <begin position="131"/>
        <end position="143"/>
    </location>
</feature>
<organism evidence="2 3">
    <name type="scientific">Physocladia obscura</name>
    <dbReference type="NCBI Taxonomy" id="109957"/>
    <lineage>
        <taxon>Eukaryota</taxon>
        <taxon>Fungi</taxon>
        <taxon>Fungi incertae sedis</taxon>
        <taxon>Chytridiomycota</taxon>
        <taxon>Chytridiomycota incertae sedis</taxon>
        <taxon>Chytridiomycetes</taxon>
        <taxon>Chytridiales</taxon>
        <taxon>Chytriomycetaceae</taxon>
        <taxon>Physocladia</taxon>
    </lineage>
</organism>